<dbReference type="RefSeq" id="WP_001009185.1">
    <property type="nucleotide sequence ID" value="NZ_CP186594.1"/>
</dbReference>
<evidence type="ECO:0000313" key="1">
    <source>
        <dbReference type="EMBL" id="MBE8431770.1"/>
    </source>
</evidence>
<sequence length="68" mass="8114">MNFHSTFPKKEVSFFHTKSRDHKKPAIEILNIPVSALGGKRKIVKHTNEYFHLFHLYQFLQNKNFTNI</sequence>
<protein>
    <submittedName>
        <fullName evidence="1">Uncharacterized protein</fullName>
    </submittedName>
</protein>
<dbReference type="Proteomes" id="UP000644282">
    <property type="component" value="Unassembled WGS sequence"/>
</dbReference>
<dbReference type="EMBL" id="JADDXF010000060">
    <property type="protein sequence ID" value="MBE8431770.1"/>
    <property type="molecule type" value="Genomic_DNA"/>
</dbReference>
<gene>
    <name evidence="1" type="ORF">IQB77_18385</name>
</gene>
<name>A0AA40WES7_LEPIR</name>
<organism evidence="1 2">
    <name type="scientific">Leptospira interrogans serovar Pomona</name>
    <dbReference type="NCBI Taxonomy" id="44276"/>
    <lineage>
        <taxon>Bacteria</taxon>
        <taxon>Pseudomonadati</taxon>
        <taxon>Spirochaetota</taxon>
        <taxon>Spirochaetia</taxon>
        <taxon>Leptospirales</taxon>
        <taxon>Leptospiraceae</taxon>
        <taxon>Leptospira</taxon>
    </lineage>
</organism>
<proteinExistence type="predicted"/>
<evidence type="ECO:0000313" key="2">
    <source>
        <dbReference type="Proteomes" id="UP000644282"/>
    </source>
</evidence>
<reference evidence="1" key="1">
    <citation type="submission" date="2020-10" db="EMBL/GenBank/DDBJ databases">
        <title>New Zealand Leptospira genomics.</title>
        <authorList>
            <person name="Wilkinson D.A."/>
            <person name="Nisa S."/>
            <person name="Moinet M."/>
            <person name="Benschop J."/>
        </authorList>
    </citation>
    <scope>NUCLEOTIDE SEQUENCE</scope>
    <source>
        <strain evidence="1">ESR8</strain>
    </source>
</reference>
<dbReference type="AlphaFoldDB" id="A0AA40WES7"/>
<accession>A0AA40WES7</accession>
<comment type="caution">
    <text evidence="1">The sequence shown here is derived from an EMBL/GenBank/DDBJ whole genome shotgun (WGS) entry which is preliminary data.</text>
</comment>